<sequence>MDIKWDIIAEIPDLTGKVAIVTGANSPQGIGYHVAHQLAIKGARVYVGARSTGKSQDAIAKMLQSTPSLAPERLTTLAMDLDDFPQVQSAARVMLAKEERLDILVNNATRMSMPLHKDRHGISISFGTNFLGPFLFTTELLPLLKKTARVAPGVRVVNISSRVHLALPSGVQFSSLDDFNRDFGSDDDHQSNRLRYGLSKLAMVLFSKELQRQADEEGQLMLSTSMHPGGVKTDGVTRYFGEGNDRLKDLLTPMDGALTPIFAAAHPLPLIEKEKYGGAYLVPFGKLGETSEDGRNGQLAKDLWNTSEQVLKDVLAARL</sequence>
<dbReference type="InterPro" id="IPR002347">
    <property type="entry name" value="SDR_fam"/>
</dbReference>
<gene>
    <name evidence="4" type="ORF">BDV23DRAFT_179225</name>
</gene>
<reference evidence="4" key="1">
    <citation type="submission" date="2019-04" db="EMBL/GenBank/DDBJ databases">
        <title>Friends and foes A comparative genomics studyof 23 Aspergillus species from section Flavi.</title>
        <authorList>
            <consortium name="DOE Joint Genome Institute"/>
            <person name="Kjaerbolling I."/>
            <person name="Vesth T."/>
            <person name="Frisvad J.C."/>
            <person name="Nybo J.L."/>
            <person name="Theobald S."/>
            <person name="Kildgaard S."/>
            <person name="Isbrandt T."/>
            <person name="Kuo A."/>
            <person name="Sato A."/>
            <person name="Lyhne E.K."/>
            <person name="Kogle M.E."/>
            <person name="Wiebenga A."/>
            <person name="Kun R.S."/>
            <person name="Lubbers R.J."/>
            <person name="Makela M.R."/>
            <person name="Barry K."/>
            <person name="Chovatia M."/>
            <person name="Clum A."/>
            <person name="Daum C."/>
            <person name="Haridas S."/>
            <person name="He G."/>
            <person name="LaButti K."/>
            <person name="Lipzen A."/>
            <person name="Mondo S."/>
            <person name="Riley R."/>
            <person name="Salamov A."/>
            <person name="Simmons B.A."/>
            <person name="Magnuson J.K."/>
            <person name="Henrissat B."/>
            <person name="Mortensen U.H."/>
            <person name="Larsen T.O."/>
            <person name="Devries R.P."/>
            <person name="Grigoriev I.V."/>
            <person name="Machida M."/>
            <person name="Baker S.E."/>
            <person name="Andersen M.R."/>
        </authorList>
    </citation>
    <scope>NUCLEOTIDE SEQUENCE [LARGE SCALE GENOMIC DNA]</scope>
    <source>
        <strain evidence="4">IBT 14317</strain>
    </source>
</reference>
<comment type="similarity">
    <text evidence="1">Belongs to the short-chain dehydrogenases/reductases (SDR) family.</text>
</comment>
<protein>
    <recommendedName>
        <fullName evidence="5">Short-chain dehydrogenase</fullName>
    </recommendedName>
</protein>
<evidence type="ECO:0000256" key="3">
    <source>
        <dbReference type="ARBA" id="ARBA00023002"/>
    </source>
</evidence>
<evidence type="ECO:0000313" key="4">
    <source>
        <dbReference type="EMBL" id="KAE8394838.1"/>
    </source>
</evidence>
<dbReference type="EMBL" id="ML735221">
    <property type="protein sequence ID" value="KAE8394838.1"/>
    <property type="molecule type" value="Genomic_DNA"/>
</dbReference>
<organism evidence="4">
    <name type="scientific">Petromyces alliaceus</name>
    <name type="common">Aspergillus alliaceus</name>
    <dbReference type="NCBI Taxonomy" id="209559"/>
    <lineage>
        <taxon>Eukaryota</taxon>
        <taxon>Fungi</taxon>
        <taxon>Dikarya</taxon>
        <taxon>Ascomycota</taxon>
        <taxon>Pezizomycotina</taxon>
        <taxon>Eurotiomycetes</taxon>
        <taxon>Eurotiomycetidae</taxon>
        <taxon>Eurotiales</taxon>
        <taxon>Aspergillaceae</taxon>
        <taxon>Aspergillus</taxon>
        <taxon>Aspergillus subgen. Circumdati</taxon>
    </lineage>
</organism>
<dbReference type="Proteomes" id="UP000326877">
    <property type="component" value="Unassembled WGS sequence"/>
</dbReference>
<dbReference type="InterPro" id="IPR036291">
    <property type="entry name" value="NAD(P)-bd_dom_sf"/>
</dbReference>
<dbReference type="GO" id="GO:0016491">
    <property type="term" value="F:oxidoreductase activity"/>
    <property type="evidence" value="ECO:0007669"/>
    <property type="project" value="UniProtKB-KW"/>
</dbReference>
<name>A0A5N7CME8_PETAA</name>
<proteinExistence type="inferred from homology"/>
<dbReference type="Gene3D" id="3.40.50.720">
    <property type="entry name" value="NAD(P)-binding Rossmann-like Domain"/>
    <property type="match status" value="1"/>
</dbReference>
<dbReference type="Pfam" id="PF00106">
    <property type="entry name" value="adh_short"/>
    <property type="match status" value="1"/>
</dbReference>
<evidence type="ECO:0000256" key="2">
    <source>
        <dbReference type="ARBA" id="ARBA00022857"/>
    </source>
</evidence>
<dbReference type="SUPFAM" id="SSF51735">
    <property type="entry name" value="NAD(P)-binding Rossmann-fold domains"/>
    <property type="match status" value="1"/>
</dbReference>
<accession>A0A5N7CME8</accession>
<evidence type="ECO:0000256" key="1">
    <source>
        <dbReference type="ARBA" id="ARBA00006484"/>
    </source>
</evidence>
<dbReference type="PANTHER" id="PTHR24320:SF282">
    <property type="entry name" value="WW DOMAIN-CONTAINING OXIDOREDUCTASE"/>
    <property type="match status" value="1"/>
</dbReference>
<dbReference type="OrthoDB" id="191139at2759"/>
<evidence type="ECO:0008006" key="5">
    <source>
        <dbReference type="Google" id="ProtNLM"/>
    </source>
</evidence>
<dbReference type="PANTHER" id="PTHR24320">
    <property type="entry name" value="RETINOL DEHYDROGENASE"/>
    <property type="match status" value="1"/>
</dbReference>
<keyword evidence="3" id="KW-0560">Oxidoreductase</keyword>
<dbReference type="AlphaFoldDB" id="A0A5N7CME8"/>
<keyword evidence="2" id="KW-0521">NADP</keyword>